<dbReference type="GO" id="GO:0016020">
    <property type="term" value="C:membrane"/>
    <property type="evidence" value="ECO:0007669"/>
    <property type="project" value="UniProtKB-SubCell"/>
</dbReference>
<evidence type="ECO:0000256" key="11">
    <source>
        <dbReference type="ARBA" id="ARBA00024225"/>
    </source>
</evidence>
<dbReference type="Pfam" id="PF03188">
    <property type="entry name" value="Cytochrom_B561"/>
    <property type="match status" value="1"/>
</dbReference>
<dbReference type="EC" id="7.2.1.3" evidence="11"/>
<comment type="catalytic activity">
    <reaction evidence="12">
        <text>Fe(3+)(out) + L-ascorbate(in) = monodehydro-L-ascorbate radical(in) + Fe(2+)(out) + H(+)</text>
        <dbReference type="Rhea" id="RHEA:30403"/>
        <dbReference type="ChEBI" id="CHEBI:15378"/>
        <dbReference type="ChEBI" id="CHEBI:29033"/>
        <dbReference type="ChEBI" id="CHEBI:29034"/>
        <dbReference type="ChEBI" id="CHEBI:38290"/>
        <dbReference type="ChEBI" id="CHEBI:59513"/>
        <dbReference type="EC" id="7.2.1.3"/>
    </reaction>
</comment>
<evidence type="ECO:0000313" key="15">
    <source>
        <dbReference type="EMBL" id="KAE8022525.1"/>
    </source>
</evidence>
<dbReference type="EMBL" id="CM017323">
    <property type="protein sequence ID" value="KAE8022525.1"/>
    <property type="molecule type" value="Genomic_DNA"/>
</dbReference>
<evidence type="ECO:0000256" key="4">
    <source>
        <dbReference type="ARBA" id="ARBA00022617"/>
    </source>
</evidence>
<evidence type="ECO:0000256" key="2">
    <source>
        <dbReference type="ARBA" id="ARBA00004141"/>
    </source>
</evidence>
<feature type="domain" description="Cytochrome b561" evidence="14">
    <location>
        <begin position="13"/>
        <end position="216"/>
    </location>
</feature>
<keyword evidence="7" id="KW-0249">Electron transport</keyword>
<keyword evidence="4" id="KW-0349">Heme</keyword>
<dbReference type="FunFam" id="1.20.120.1770:FF:000001">
    <property type="entry name" value="Cytochrome b reductase 1"/>
    <property type="match status" value="1"/>
</dbReference>
<dbReference type="SMART" id="SM00665">
    <property type="entry name" value="B561"/>
    <property type="match status" value="1"/>
</dbReference>
<name>A0A5N6R140_9ROSI</name>
<evidence type="ECO:0000256" key="6">
    <source>
        <dbReference type="ARBA" id="ARBA00022723"/>
    </source>
</evidence>
<feature type="transmembrane region" description="Helical" evidence="13">
    <location>
        <begin position="7"/>
        <end position="29"/>
    </location>
</feature>
<protein>
    <recommendedName>
        <fullName evidence="11">ascorbate ferrireductase (transmembrane)</fullName>
        <ecNumber evidence="11">7.2.1.3</ecNumber>
    </recommendedName>
</protein>
<evidence type="ECO:0000256" key="7">
    <source>
        <dbReference type="ARBA" id="ARBA00022982"/>
    </source>
</evidence>
<evidence type="ECO:0000256" key="3">
    <source>
        <dbReference type="ARBA" id="ARBA00022448"/>
    </source>
</evidence>
<comment type="subcellular location">
    <subcellularLocation>
        <location evidence="2">Membrane</location>
        <topology evidence="2">Multi-pass membrane protein</topology>
    </subcellularLocation>
</comment>
<evidence type="ECO:0000256" key="5">
    <source>
        <dbReference type="ARBA" id="ARBA00022692"/>
    </source>
</evidence>
<dbReference type="Gene3D" id="1.20.120.1770">
    <property type="match status" value="1"/>
</dbReference>
<keyword evidence="6" id="KW-0479">Metal-binding</keyword>
<gene>
    <name evidence="15" type="ORF">FH972_008317</name>
</gene>
<dbReference type="PANTHER" id="PTHR10106">
    <property type="entry name" value="CYTOCHROME B561-RELATED"/>
    <property type="match status" value="1"/>
</dbReference>
<evidence type="ECO:0000256" key="9">
    <source>
        <dbReference type="ARBA" id="ARBA00023004"/>
    </source>
</evidence>
<dbReference type="GO" id="GO:0140571">
    <property type="term" value="F:transmembrane ascorbate ferrireductase activity"/>
    <property type="evidence" value="ECO:0007669"/>
    <property type="project" value="UniProtKB-EC"/>
</dbReference>
<dbReference type="GO" id="GO:0046872">
    <property type="term" value="F:metal ion binding"/>
    <property type="evidence" value="ECO:0007669"/>
    <property type="project" value="UniProtKB-KW"/>
</dbReference>
<dbReference type="PROSITE" id="PS50939">
    <property type="entry name" value="CYTOCHROME_B561"/>
    <property type="match status" value="1"/>
</dbReference>
<keyword evidence="10 13" id="KW-0472">Membrane</keyword>
<evidence type="ECO:0000259" key="14">
    <source>
        <dbReference type="PROSITE" id="PS50939"/>
    </source>
</evidence>
<dbReference type="PANTHER" id="PTHR10106:SF22">
    <property type="entry name" value="TRANSMEMBRANE ASCORBATE FERRIREDUCTASE 1"/>
    <property type="match status" value="1"/>
</dbReference>
<evidence type="ECO:0000256" key="12">
    <source>
        <dbReference type="ARBA" id="ARBA00051575"/>
    </source>
</evidence>
<feature type="transmembrane region" description="Helical" evidence="13">
    <location>
        <begin position="81"/>
        <end position="104"/>
    </location>
</feature>
<evidence type="ECO:0000256" key="10">
    <source>
        <dbReference type="ARBA" id="ARBA00023136"/>
    </source>
</evidence>
<dbReference type="CDD" id="cd08766">
    <property type="entry name" value="Cyt_b561_ACYB-1_like"/>
    <property type="match status" value="1"/>
</dbReference>
<proteinExistence type="predicted"/>
<comment type="cofactor">
    <cofactor evidence="1">
        <name>heme b</name>
        <dbReference type="ChEBI" id="CHEBI:60344"/>
    </cofactor>
</comment>
<sequence>MALSVPAFPFTLVVHALGISLLVLVLVWTTDFRGGFAWESTNKSLIFNIHPLLMLIGLIVIGGEAIISYKSLPFTKEVKKLIHLVLHAIALVLGIVGICAAFKYHNESSIANLYSFHSWLGIVIIVLYGIQWVYGFVIFFYPGAPNGLRSESLPWHVVFGFLVFLMAIGNAAIGFLEKLTFLENSGLAKYGSEAFLVNFTALITVLFGAFVVFSVLSQVPAEEDNAYSPI</sequence>
<feature type="transmembrane region" description="Helical" evidence="13">
    <location>
        <begin position="153"/>
        <end position="175"/>
    </location>
</feature>
<evidence type="ECO:0000256" key="13">
    <source>
        <dbReference type="SAM" id="Phobius"/>
    </source>
</evidence>
<feature type="transmembrane region" description="Helical" evidence="13">
    <location>
        <begin position="195"/>
        <end position="216"/>
    </location>
</feature>
<organism evidence="15 16">
    <name type="scientific">Carpinus fangiana</name>
    <dbReference type="NCBI Taxonomy" id="176857"/>
    <lineage>
        <taxon>Eukaryota</taxon>
        <taxon>Viridiplantae</taxon>
        <taxon>Streptophyta</taxon>
        <taxon>Embryophyta</taxon>
        <taxon>Tracheophyta</taxon>
        <taxon>Spermatophyta</taxon>
        <taxon>Magnoliopsida</taxon>
        <taxon>eudicotyledons</taxon>
        <taxon>Gunneridae</taxon>
        <taxon>Pentapetalae</taxon>
        <taxon>rosids</taxon>
        <taxon>fabids</taxon>
        <taxon>Fagales</taxon>
        <taxon>Betulaceae</taxon>
        <taxon>Carpinus</taxon>
    </lineage>
</organism>
<keyword evidence="5 13" id="KW-0812">Transmembrane</keyword>
<accession>A0A5N6R140</accession>
<dbReference type="InterPro" id="IPR006593">
    <property type="entry name" value="Cyt_b561/ferric_Rdtase_TM"/>
</dbReference>
<keyword evidence="9" id="KW-0408">Iron</keyword>
<dbReference type="OrthoDB" id="907479at2759"/>
<dbReference type="Proteomes" id="UP000327013">
    <property type="component" value="Chromosome 3"/>
</dbReference>
<evidence type="ECO:0000256" key="8">
    <source>
        <dbReference type="ARBA" id="ARBA00022989"/>
    </source>
</evidence>
<reference evidence="15 16" key="1">
    <citation type="submission" date="2019-06" db="EMBL/GenBank/DDBJ databases">
        <title>A chromosomal-level reference genome of Carpinus fangiana (Coryloideae, Betulaceae).</title>
        <authorList>
            <person name="Yang X."/>
            <person name="Wang Z."/>
            <person name="Zhang L."/>
            <person name="Hao G."/>
            <person name="Liu J."/>
            <person name="Yang Y."/>
        </authorList>
    </citation>
    <scope>NUCLEOTIDE SEQUENCE [LARGE SCALE GENOMIC DNA]</scope>
    <source>
        <strain evidence="15">Cfa_2016G</strain>
        <tissue evidence="15">Leaf</tissue>
    </source>
</reference>
<keyword evidence="8 13" id="KW-1133">Transmembrane helix</keyword>
<evidence type="ECO:0000313" key="16">
    <source>
        <dbReference type="Proteomes" id="UP000327013"/>
    </source>
</evidence>
<keyword evidence="16" id="KW-1185">Reference proteome</keyword>
<dbReference type="InterPro" id="IPR043205">
    <property type="entry name" value="CYB561/CYBRD1-like"/>
</dbReference>
<dbReference type="AlphaFoldDB" id="A0A5N6R140"/>
<evidence type="ECO:0000256" key="1">
    <source>
        <dbReference type="ARBA" id="ARBA00001970"/>
    </source>
</evidence>
<feature type="transmembrane region" description="Helical" evidence="13">
    <location>
        <begin position="116"/>
        <end position="141"/>
    </location>
</feature>
<keyword evidence="3" id="KW-0813">Transport</keyword>
<feature type="transmembrane region" description="Helical" evidence="13">
    <location>
        <begin position="49"/>
        <end position="69"/>
    </location>
</feature>